<evidence type="ECO:0000259" key="6">
    <source>
        <dbReference type="SMART" id="SM00451"/>
    </source>
</evidence>
<dbReference type="PANTHER" id="PTHR45986:SF1">
    <property type="entry name" value="ZINC FINGER MATRIN-TYPE PROTEIN 2"/>
    <property type="match status" value="1"/>
</dbReference>
<dbReference type="GO" id="GO:0046540">
    <property type="term" value="C:U4/U6 x U5 tri-snRNP complex"/>
    <property type="evidence" value="ECO:0007669"/>
    <property type="project" value="TreeGrafter"/>
</dbReference>
<dbReference type="FunFam" id="3.30.160.60:FF:002461">
    <property type="entry name" value="Zinc finger matrin-type protein 2"/>
    <property type="match status" value="1"/>
</dbReference>
<keyword evidence="1" id="KW-0479">Metal-binding</keyword>
<evidence type="ECO:0000256" key="4">
    <source>
        <dbReference type="ARBA" id="ARBA00023242"/>
    </source>
</evidence>
<keyword evidence="4" id="KW-0539">Nucleus</keyword>
<feature type="region of interest" description="Disordered" evidence="5">
    <location>
        <begin position="143"/>
        <end position="234"/>
    </location>
</feature>
<dbReference type="SMART" id="SM00451">
    <property type="entry name" value="ZnF_U1"/>
    <property type="match status" value="1"/>
</dbReference>
<gene>
    <name evidence="7" type="ORF">CTAYLR_001593</name>
</gene>
<feature type="compositionally biased region" description="Acidic residues" evidence="5">
    <location>
        <begin position="206"/>
        <end position="216"/>
    </location>
</feature>
<name>A0AAD7UE66_9STRA</name>
<dbReference type="GO" id="GO:0003676">
    <property type="term" value="F:nucleic acid binding"/>
    <property type="evidence" value="ECO:0007669"/>
    <property type="project" value="InterPro"/>
</dbReference>
<dbReference type="InterPro" id="IPR003604">
    <property type="entry name" value="Matrin/U1-like-C_Znf_C2H2"/>
</dbReference>
<dbReference type="GO" id="GO:0000398">
    <property type="term" value="P:mRNA splicing, via spliceosome"/>
    <property type="evidence" value="ECO:0007669"/>
    <property type="project" value="InterPro"/>
</dbReference>
<dbReference type="EMBL" id="JAQMWT010000362">
    <property type="protein sequence ID" value="KAJ8602976.1"/>
    <property type="molecule type" value="Genomic_DNA"/>
</dbReference>
<evidence type="ECO:0000313" key="7">
    <source>
        <dbReference type="EMBL" id="KAJ8602976.1"/>
    </source>
</evidence>
<evidence type="ECO:0000313" key="8">
    <source>
        <dbReference type="Proteomes" id="UP001230188"/>
    </source>
</evidence>
<keyword evidence="8" id="KW-1185">Reference proteome</keyword>
<feature type="domain" description="U1-type" evidence="6">
    <location>
        <begin position="94"/>
        <end position="128"/>
    </location>
</feature>
<dbReference type="Pfam" id="PF12874">
    <property type="entry name" value="zf-met"/>
    <property type="match status" value="1"/>
</dbReference>
<keyword evidence="3" id="KW-0862">Zinc</keyword>
<organism evidence="7 8">
    <name type="scientific">Chrysophaeum taylorii</name>
    <dbReference type="NCBI Taxonomy" id="2483200"/>
    <lineage>
        <taxon>Eukaryota</taxon>
        <taxon>Sar</taxon>
        <taxon>Stramenopiles</taxon>
        <taxon>Ochrophyta</taxon>
        <taxon>Pelagophyceae</taxon>
        <taxon>Pelagomonadales</taxon>
        <taxon>Pelagomonadaceae</taxon>
        <taxon>Chrysophaeum</taxon>
    </lineage>
</organism>
<evidence type="ECO:0000256" key="2">
    <source>
        <dbReference type="ARBA" id="ARBA00022771"/>
    </source>
</evidence>
<keyword evidence="2" id="KW-0863">Zinc-finger</keyword>
<reference evidence="7" key="1">
    <citation type="submission" date="2023-01" db="EMBL/GenBank/DDBJ databases">
        <title>Metagenome sequencing of chrysophaentin producing Chrysophaeum taylorii.</title>
        <authorList>
            <person name="Davison J."/>
            <person name="Bewley C."/>
        </authorList>
    </citation>
    <scope>NUCLEOTIDE SEQUENCE</scope>
    <source>
        <strain evidence="7">NIES-1699</strain>
    </source>
</reference>
<sequence>MAQVNNVERRRWNTAAYARKAQDREQFGDEYVDAATTKEPVRRDRQEFRAAEPDAEGPAGSSRSFLRSRHASLGLEANVGTARVLADPDLQKKATGWFCDVCDCVLRDSASYLDHVNGKKHLRKLGFSMRVARVGVDAVRDRFKEKTSRRKQVAAAHAPDPVTADDWEARLERAQRQEAEDRRAAKRRRQEPPPDEVAQDQKNHDDDDDDDDDEQAEMNALMGFGTFGGSKKAR</sequence>
<feature type="compositionally biased region" description="Basic and acidic residues" evidence="5">
    <location>
        <begin position="39"/>
        <end position="52"/>
    </location>
</feature>
<dbReference type="InterPro" id="IPR036236">
    <property type="entry name" value="Znf_C2H2_sf"/>
</dbReference>
<dbReference type="Proteomes" id="UP001230188">
    <property type="component" value="Unassembled WGS sequence"/>
</dbReference>
<dbReference type="AlphaFoldDB" id="A0AAD7UE66"/>
<dbReference type="InterPro" id="IPR013087">
    <property type="entry name" value="Znf_C2H2_type"/>
</dbReference>
<dbReference type="Gene3D" id="3.30.160.60">
    <property type="entry name" value="Classic Zinc Finger"/>
    <property type="match status" value="1"/>
</dbReference>
<protein>
    <recommendedName>
        <fullName evidence="6">U1-type domain-containing protein</fullName>
    </recommendedName>
</protein>
<dbReference type="SUPFAM" id="SSF57667">
    <property type="entry name" value="beta-beta-alpha zinc fingers"/>
    <property type="match status" value="1"/>
</dbReference>
<evidence type="ECO:0000256" key="5">
    <source>
        <dbReference type="SAM" id="MobiDB-lite"/>
    </source>
</evidence>
<accession>A0AAD7UE66</accession>
<dbReference type="InterPro" id="IPR040107">
    <property type="entry name" value="Snu23"/>
</dbReference>
<evidence type="ECO:0000256" key="1">
    <source>
        <dbReference type="ARBA" id="ARBA00022723"/>
    </source>
</evidence>
<dbReference type="PANTHER" id="PTHR45986">
    <property type="entry name" value="ZINC FINGER MATRIN-TYPE PROTEIN 2"/>
    <property type="match status" value="1"/>
</dbReference>
<dbReference type="GO" id="GO:0008270">
    <property type="term" value="F:zinc ion binding"/>
    <property type="evidence" value="ECO:0007669"/>
    <property type="project" value="UniProtKB-KW"/>
</dbReference>
<comment type="caution">
    <text evidence="7">The sequence shown here is derived from an EMBL/GenBank/DDBJ whole genome shotgun (WGS) entry which is preliminary data.</text>
</comment>
<dbReference type="GO" id="GO:0005681">
    <property type="term" value="C:spliceosomal complex"/>
    <property type="evidence" value="ECO:0007669"/>
    <property type="project" value="InterPro"/>
</dbReference>
<proteinExistence type="predicted"/>
<feature type="compositionally biased region" description="Basic and acidic residues" evidence="5">
    <location>
        <begin position="167"/>
        <end position="183"/>
    </location>
</feature>
<evidence type="ECO:0000256" key="3">
    <source>
        <dbReference type="ARBA" id="ARBA00022833"/>
    </source>
</evidence>
<feature type="region of interest" description="Disordered" evidence="5">
    <location>
        <begin position="28"/>
        <end position="64"/>
    </location>
</feature>